<dbReference type="AlphaFoldDB" id="A0A3B0VIJ2"/>
<reference evidence="2" key="1">
    <citation type="submission" date="2018-06" db="EMBL/GenBank/DDBJ databases">
        <authorList>
            <person name="Zhirakovskaya E."/>
        </authorList>
    </citation>
    <scope>NUCLEOTIDE SEQUENCE</scope>
</reference>
<proteinExistence type="predicted"/>
<evidence type="ECO:0000313" key="2">
    <source>
        <dbReference type="EMBL" id="VAW31906.1"/>
    </source>
</evidence>
<name>A0A3B0VIJ2_9ZZZZ</name>
<feature type="transmembrane region" description="Helical" evidence="1">
    <location>
        <begin position="119"/>
        <end position="137"/>
    </location>
</feature>
<evidence type="ECO:0000256" key="1">
    <source>
        <dbReference type="SAM" id="Phobius"/>
    </source>
</evidence>
<feature type="transmembrane region" description="Helical" evidence="1">
    <location>
        <begin position="23"/>
        <end position="43"/>
    </location>
</feature>
<accession>A0A3B0VIJ2</accession>
<keyword evidence="1" id="KW-1133">Transmembrane helix</keyword>
<organism evidence="2">
    <name type="scientific">hydrothermal vent metagenome</name>
    <dbReference type="NCBI Taxonomy" id="652676"/>
    <lineage>
        <taxon>unclassified sequences</taxon>
        <taxon>metagenomes</taxon>
        <taxon>ecological metagenomes</taxon>
    </lineage>
</organism>
<feature type="transmembrane region" description="Helical" evidence="1">
    <location>
        <begin position="87"/>
        <end position="107"/>
    </location>
</feature>
<keyword evidence="1" id="KW-0812">Transmembrane</keyword>
<sequence length="493" mass="54949">HFLSWRELLAPTLRLDWGATEPVFRFNLGLAQWLFAGIGLLLLLLRRTKHLAQTLFFALATAVFIFMLLPASTFVWEAIPFLSFFQFPWRLLGGTAALLAILAGAGLEALLRWQPTLRGGGTAVAVAFCLLTALPLTQPPPWPDFGDVFTFRMSLIEHSGRWLGTTSTADYVPVSVDSVPSRNGDLVYGFLAGQPLDRVNRAALPAAADVISEEISPLHFRYTVRTPDKFLLRLFLFQFPGWTVTINEQPVETELGRPEGFIVIPVPAGEYTVDVRFRDTPPRKLAWGITAVSLLLMAFSGWKIRKNRAESISPVYLIREDGMLLGVVLGITAVTILILQPLNILHYNSANYVAEPAKTQLFADFGEQIALIGNDLSSQTAVPGEQLAVTLYWQAQTPLNINYQSFVHLLRPDGSLVAQSDHLNPGEFPSGRWPLDKYVRDEHFLQIPPDLPPGTYTLTAGLWVQAEGWRLPLFNEAGQQINDVYVLEQFTIR</sequence>
<feature type="non-terminal residue" evidence="2">
    <location>
        <position position="1"/>
    </location>
</feature>
<feature type="transmembrane region" description="Helical" evidence="1">
    <location>
        <begin position="323"/>
        <end position="342"/>
    </location>
</feature>
<keyword evidence="1" id="KW-0472">Membrane</keyword>
<feature type="transmembrane region" description="Helical" evidence="1">
    <location>
        <begin position="285"/>
        <end position="302"/>
    </location>
</feature>
<gene>
    <name evidence="2" type="ORF">MNBD_CHLOROFLEXI01-443</name>
</gene>
<dbReference type="EMBL" id="UOEU01000301">
    <property type="protein sequence ID" value="VAW31906.1"/>
    <property type="molecule type" value="Genomic_DNA"/>
</dbReference>
<protein>
    <submittedName>
        <fullName evidence="2">Uncharacterized protein</fullName>
    </submittedName>
</protein>
<feature type="transmembrane region" description="Helical" evidence="1">
    <location>
        <begin position="55"/>
        <end position="75"/>
    </location>
</feature>